<feature type="signal peptide" evidence="2">
    <location>
        <begin position="1"/>
        <end position="20"/>
    </location>
</feature>
<feature type="compositionally biased region" description="Polar residues" evidence="1">
    <location>
        <begin position="24"/>
        <end position="36"/>
    </location>
</feature>
<evidence type="ECO:0000313" key="4">
    <source>
        <dbReference type="EMBL" id="SKA21988.1"/>
    </source>
</evidence>
<dbReference type="AlphaFoldDB" id="A0A1T4S231"/>
<sequence>MPKFIPIAAAALLLAMPALAAPDNQPSARTSPNGQATGVMRYDANGDGVVDRTEWETGQDTRFKQLDTNKDGRLSRDELFARAPSTDGNVLPSDRQVQRQAAYFQRLDTDKDGYVSKAEFMSQATRNFARCDLNKDGRIDTAECRQALRRRPAQAQPASVDR</sequence>
<dbReference type="EMBL" id="FUWJ01000006">
    <property type="protein sequence ID" value="SKA21988.1"/>
    <property type="molecule type" value="Genomic_DNA"/>
</dbReference>
<dbReference type="PROSITE" id="PS50222">
    <property type="entry name" value="EF_HAND_2"/>
    <property type="match status" value="2"/>
</dbReference>
<dbReference type="Pfam" id="PF13202">
    <property type="entry name" value="EF-hand_5"/>
    <property type="match status" value="2"/>
</dbReference>
<evidence type="ECO:0000256" key="1">
    <source>
        <dbReference type="SAM" id="MobiDB-lite"/>
    </source>
</evidence>
<feature type="domain" description="EF-hand" evidence="3">
    <location>
        <begin position="54"/>
        <end position="89"/>
    </location>
</feature>
<dbReference type="InterPro" id="IPR002048">
    <property type="entry name" value="EF_hand_dom"/>
</dbReference>
<dbReference type="PANTHER" id="PTHR10827">
    <property type="entry name" value="RETICULOCALBIN"/>
    <property type="match status" value="1"/>
</dbReference>
<dbReference type="SUPFAM" id="SSF47473">
    <property type="entry name" value="EF-hand"/>
    <property type="match status" value="1"/>
</dbReference>
<dbReference type="PROSITE" id="PS00018">
    <property type="entry name" value="EF_HAND_1"/>
    <property type="match status" value="2"/>
</dbReference>
<keyword evidence="2" id="KW-0732">Signal</keyword>
<dbReference type="GO" id="GO:0005509">
    <property type="term" value="F:calcium ion binding"/>
    <property type="evidence" value="ECO:0007669"/>
    <property type="project" value="InterPro"/>
</dbReference>
<organism evidence="4 5">
    <name type="scientific">Enhydrobacter aerosaccus</name>
    <dbReference type="NCBI Taxonomy" id="225324"/>
    <lineage>
        <taxon>Bacteria</taxon>
        <taxon>Pseudomonadati</taxon>
        <taxon>Pseudomonadota</taxon>
        <taxon>Alphaproteobacteria</taxon>
        <taxon>Hyphomicrobiales</taxon>
        <taxon>Enhydrobacter</taxon>
    </lineage>
</organism>
<dbReference type="RefSeq" id="WP_085935940.1">
    <property type="nucleotide sequence ID" value="NZ_FUWJ01000006.1"/>
</dbReference>
<dbReference type="PANTHER" id="PTHR10827:SF85">
    <property type="entry name" value="CALCIUM-BINDING PROTEIN"/>
    <property type="match status" value="1"/>
</dbReference>
<dbReference type="InterPro" id="IPR011992">
    <property type="entry name" value="EF-hand-dom_pair"/>
</dbReference>
<feature type="region of interest" description="Disordered" evidence="1">
    <location>
        <begin position="22"/>
        <end position="43"/>
    </location>
</feature>
<feature type="chain" id="PRO_5012074954" evidence="2">
    <location>
        <begin position="21"/>
        <end position="162"/>
    </location>
</feature>
<reference evidence="5" key="1">
    <citation type="submission" date="2017-02" db="EMBL/GenBank/DDBJ databases">
        <authorList>
            <person name="Varghese N."/>
            <person name="Submissions S."/>
        </authorList>
    </citation>
    <scope>NUCLEOTIDE SEQUENCE [LARGE SCALE GENOMIC DNA]</scope>
    <source>
        <strain evidence="5">ATCC 27094</strain>
    </source>
</reference>
<keyword evidence="5" id="KW-1185">Reference proteome</keyword>
<dbReference type="OrthoDB" id="8404005at2"/>
<dbReference type="Gene3D" id="1.10.238.10">
    <property type="entry name" value="EF-hand"/>
    <property type="match status" value="2"/>
</dbReference>
<evidence type="ECO:0000313" key="5">
    <source>
        <dbReference type="Proteomes" id="UP000190092"/>
    </source>
</evidence>
<dbReference type="Pfam" id="PF13499">
    <property type="entry name" value="EF-hand_7"/>
    <property type="match status" value="1"/>
</dbReference>
<protein>
    <submittedName>
        <fullName evidence="4">EF hand</fullName>
    </submittedName>
</protein>
<evidence type="ECO:0000259" key="3">
    <source>
        <dbReference type="PROSITE" id="PS50222"/>
    </source>
</evidence>
<evidence type="ECO:0000256" key="2">
    <source>
        <dbReference type="SAM" id="SignalP"/>
    </source>
</evidence>
<proteinExistence type="predicted"/>
<gene>
    <name evidence="4" type="ORF">SAMN02745126_04269</name>
</gene>
<accession>A0A1T4S231</accession>
<name>A0A1T4S231_9HYPH</name>
<dbReference type="STRING" id="225324.SAMN02745126_04269"/>
<dbReference type="Proteomes" id="UP000190092">
    <property type="component" value="Unassembled WGS sequence"/>
</dbReference>
<feature type="domain" description="EF-hand" evidence="3">
    <location>
        <begin position="95"/>
        <end position="130"/>
    </location>
</feature>
<dbReference type="InterPro" id="IPR018247">
    <property type="entry name" value="EF_Hand_1_Ca_BS"/>
</dbReference>